<dbReference type="KEGG" id="ruv:EC9_02370"/>
<proteinExistence type="predicted"/>
<evidence type="ECO:0000313" key="2">
    <source>
        <dbReference type="Proteomes" id="UP000319557"/>
    </source>
</evidence>
<dbReference type="OrthoDB" id="245771at2"/>
<reference evidence="1 2" key="1">
    <citation type="submission" date="2019-02" db="EMBL/GenBank/DDBJ databases">
        <title>Deep-cultivation of Planctomycetes and their phenomic and genomic characterization uncovers novel biology.</title>
        <authorList>
            <person name="Wiegand S."/>
            <person name="Jogler M."/>
            <person name="Boedeker C."/>
            <person name="Pinto D."/>
            <person name="Vollmers J."/>
            <person name="Rivas-Marin E."/>
            <person name="Kohn T."/>
            <person name="Peeters S.H."/>
            <person name="Heuer A."/>
            <person name="Rast P."/>
            <person name="Oberbeckmann S."/>
            <person name="Bunk B."/>
            <person name="Jeske O."/>
            <person name="Meyerdierks A."/>
            <person name="Storesund J.E."/>
            <person name="Kallscheuer N."/>
            <person name="Luecker S."/>
            <person name="Lage O.M."/>
            <person name="Pohl T."/>
            <person name="Merkel B.J."/>
            <person name="Hornburger P."/>
            <person name="Mueller R.-W."/>
            <person name="Bruemmer F."/>
            <person name="Labrenz M."/>
            <person name="Spormann A.M."/>
            <person name="Op den Camp H."/>
            <person name="Overmann J."/>
            <person name="Amann R."/>
            <person name="Jetten M.S.M."/>
            <person name="Mascher T."/>
            <person name="Medema M.H."/>
            <person name="Devos D.P."/>
            <person name="Kaster A.-K."/>
            <person name="Ovreas L."/>
            <person name="Rohde M."/>
            <person name="Galperin M.Y."/>
            <person name="Jogler C."/>
        </authorList>
    </citation>
    <scope>NUCLEOTIDE SEQUENCE [LARGE SCALE GENOMIC DNA]</scope>
    <source>
        <strain evidence="1 2">EC9</strain>
    </source>
</reference>
<name>A0A517LU07_9BACT</name>
<dbReference type="RefSeq" id="WP_145341651.1">
    <property type="nucleotide sequence ID" value="NZ_CP036261.1"/>
</dbReference>
<dbReference type="EMBL" id="CP036261">
    <property type="protein sequence ID" value="QDS86079.1"/>
    <property type="molecule type" value="Genomic_DNA"/>
</dbReference>
<keyword evidence="2" id="KW-1185">Reference proteome</keyword>
<sequence length="321" mass="35370">MTKPTPTRINLTTPIAVLALAAAAIYFVPIARSQTPTENAAAANSAAAPAEPVKSSTNATKAWQTLNGAIRQLVDTGPAFEAKLRQVTRVDGQEVRAVGRYIQASGLRGLMRMELQAAIGNQTSRFEQTCDGRLTWTREQVGEEVRIRRVDVGRLDEIGFTSGVSARFKVGGLPELLDSIAWDYDLHLVRGVLKETQNVWIIRGTLKQGRLQALLDETEQPAAPPEMPTKVRVALAADGPFRLIPVRMEFSSDPPSGATGPPRLISELDIYEIKAIDPPKEELFRYSTTEDDAHFTNETQIYLDRFQTRMATLPGFSGLRR</sequence>
<gene>
    <name evidence="1" type="ORF">EC9_02370</name>
</gene>
<dbReference type="AlphaFoldDB" id="A0A517LU07"/>
<evidence type="ECO:0000313" key="1">
    <source>
        <dbReference type="EMBL" id="QDS86079.1"/>
    </source>
</evidence>
<organism evidence="1 2">
    <name type="scientific">Rosistilla ulvae</name>
    <dbReference type="NCBI Taxonomy" id="1930277"/>
    <lineage>
        <taxon>Bacteria</taxon>
        <taxon>Pseudomonadati</taxon>
        <taxon>Planctomycetota</taxon>
        <taxon>Planctomycetia</taxon>
        <taxon>Pirellulales</taxon>
        <taxon>Pirellulaceae</taxon>
        <taxon>Rosistilla</taxon>
    </lineage>
</organism>
<protein>
    <submittedName>
        <fullName evidence="1">Uncharacterized protein</fullName>
    </submittedName>
</protein>
<dbReference type="Proteomes" id="UP000319557">
    <property type="component" value="Chromosome"/>
</dbReference>
<accession>A0A517LU07</accession>